<dbReference type="NCBIfam" id="NF001490">
    <property type="entry name" value="PRK00346.1-4"/>
    <property type="match status" value="1"/>
</dbReference>
<dbReference type="GO" id="GO:0005737">
    <property type="term" value="C:cytoplasm"/>
    <property type="evidence" value="ECO:0007669"/>
    <property type="project" value="UniProtKB-SubCell"/>
</dbReference>
<dbReference type="GO" id="GO:0004309">
    <property type="term" value="F:exopolyphosphatase activity"/>
    <property type="evidence" value="ECO:0007669"/>
    <property type="project" value="TreeGrafter"/>
</dbReference>
<accession>A0A562LKW9</accession>
<dbReference type="InterPro" id="IPR036523">
    <property type="entry name" value="SurE-like_sf"/>
</dbReference>
<dbReference type="InterPro" id="IPR030048">
    <property type="entry name" value="SurE"/>
</dbReference>
<feature type="binding site" evidence="9">
    <location>
        <position position="40"/>
    </location>
    <ligand>
        <name>a divalent metal cation</name>
        <dbReference type="ChEBI" id="CHEBI:60240"/>
    </ligand>
</feature>
<reference evidence="11 12" key="1">
    <citation type="journal article" date="2015" name="Stand. Genomic Sci.">
        <title>Genomic Encyclopedia of Bacterial and Archaeal Type Strains, Phase III: the genomes of soil and plant-associated and newly described type strains.</title>
        <authorList>
            <person name="Whitman W.B."/>
            <person name="Woyke T."/>
            <person name="Klenk H.P."/>
            <person name="Zhou Y."/>
            <person name="Lilburn T.G."/>
            <person name="Beck B.J."/>
            <person name="De Vos P."/>
            <person name="Vandamme P."/>
            <person name="Eisen J.A."/>
            <person name="Garrity G."/>
            <person name="Hugenholtz P."/>
            <person name="Kyrpides N.C."/>
        </authorList>
    </citation>
    <scope>NUCLEOTIDE SEQUENCE [LARGE SCALE GENOMIC DNA]</scope>
    <source>
        <strain evidence="11 12">CGMCC 1.10136</strain>
    </source>
</reference>
<dbReference type="Gene3D" id="3.40.1210.10">
    <property type="entry name" value="Survival protein SurE-like phosphatase/nucleotidase"/>
    <property type="match status" value="1"/>
</dbReference>
<dbReference type="EMBL" id="VLKP01000010">
    <property type="protein sequence ID" value="TWI08259.1"/>
    <property type="molecule type" value="Genomic_DNA"/>
</dbReference>
<feature type="domain" description="Survival protein SurE-like phosphatase/nucleotidase" evidence="10">
    <location>
        <begin position="3"/>
        <end position="186"/>
    </location>
</feature>
<dbReference type="InterPro" id="IPR002828">
    <property type="entry name" value="SurE-like_Pase/nucleotidase"/>
</dbReference>
<dbReference type="NCBIfam" id="NF001489">
    <property type="entry name" value="PRK00346.1-3"/>
    <property type="match status" value="1"/>
</dbReference>
<name>A0A562LKW9_9GAMM</name>
<evidence type="ECO:0000256" key="7">
    <source>
        <dbReference type="ARBA" id="ARBA00022741"/>
    </source>
</evidence>
<dbReference type="EC" id="3.1.3.5" evidence="9"/>
<feature type="binding site" evidence="9">
    <location>
        <position position="8"/>
    </location>
    <ligand>
        <name>a divalent metal cation</name>
        <dbReference type="ChEBI" id="CHEBI:60240"/>
    </ligand>
</feature>
<dbReference type="GO" id="GO:0046872">
    <property type="term" value="F:metal ion binding"/>
    <property type="evidence" value="ECO:0007669"/>
    <property type="project" value="UniProtKB-UniRule"/>
</dbReference>
<keyword evidence="5 9" id="KW-0963">Cytoplasm</keyword>
<evidence type="ECO:0000256" key="4">
    <source>
        <dbReference type="ARBA" id="ARBA00011062"/>
    </source>
</evidence>
<comment type="cofactor">
    <cofactor evidence="2">
        <name>Mg(2+)</name>
        <dbReference type="ChEBI" id="CHEBI:18420"/>
    </cofactor>
</comment>
<evidence type="ECO:0000256" key="9">
    <source>
        <dbReference type="HAMAP-Rule" id="MF_00060"/>
    </source>
</evidence>
<gene>
    <name evidence="9" type="primary">surE</name>
    <name evidence="11" type="ORF">IP93_02495</name>
</gene>
<evidence type="ECO:0000313" key="12">
    <source>
        <dbReference type="Proteomes" id="UP000316471"/>
    </source>
</evidence>
<keyword evidence="8 9" id="KW-0378">Hydrolase</keyword>
<evidence type="ECO:0000256" key="2">
    <source>
        <dbReference type="ARBA" id="ARBA00001946"/>
    </source>
</evidence>
<comment type="similarity">
    <text evidence="4 9">Belongs to the SurE nucleotidase family.</text>
</comment>
<evidence type="ECO:0000313" key="11">
    <source>
        <dbReference type="EMBL" id="TWI08259.1"/>
    </source>
</evidence>
<evidence type="ECO:0000256" key="3">
    <source>
        <dbReference type="ARBA" id="ARBA00004496"/>
    </source>
</evidence>
<dbReference type="NCBIfam" id="TIGR00087">
    <property type="entry name" value="surE"/>
    <property type="match status" value="1"/>
</dbReference>
<dbReference type="AlphaFoldDB" id="A0A562LKW9"/>
<dbReference type="GO" id="GO:0008254">
    <property type="term" value="F:3'-nucleotidase activity"/>
    <property type="evidence" value="ECO:0007669"/>
    <property type="project" value="TreeGrafter"/>
</dbReference>
<feature type="binding site" evidence="9">
    <location>
        <position position="9"/>
    </location>
    <ligand>
        <name>a divalent metal cation</name>
        <dbReference type="ChEBI" id="CHEBI:60240"/>
    </ligand>
</feature>
<dbReference type="SUPFAM" id="SSF64167">
    <property type="entry name" value="SurE-like"/>
    <property type="match status" value="1"/>
</dbReference>
<keyword evidence="6 9" id="KW-0479">Metal-binding</keyword>
<dbReference type="GO" id="GO:0008253">
    <property type="term" value="F:5'-nucleotidase activity"/>
    <property type="evidence" value="ECO:0007669"/>
    <property type="project" value="UniProtKB-UniRule"/>
</dbReference>
<evidence type="ECO:0000256" key="5">
    <source>
        <dbReference type="ARBA" id="ARBA00022490"/>
    </source>
</evidence>
<dbReference type="FunFam" id="3.40.1210.10:FF:000001">
    <property type="entry name" value="5'/3'-nucleotidase SurE"/>
    <property type="match status" value="1"/>
</dbReference>
<proteinExistence type="inferred from homology"/>
<dbReference type="Pfam" id="PF01975">
    <property type="entry name" value="SurE"/>
    <property type="match status" value="1"/>
</dbReference>
<dbReference type="GO" id="GO:0000166">
    <property type="term" value="F:nucleotide binding"/>
    <property type="evidence" value="ECO:0007669"/>
    <property type="project" value="UniProtKB-KW"/>
</dbReference>
<evidence type="ECO:0000256" key="8">
    <source>
        <dbReference type="ARBA" id="ARBA00022801"/>
    </source>
</evidence>
<comment type="function">
    <text evidence="9">Nucleotidase that shows phosphatase activity on nucleoside 5'-monophosphates.</text>
</comment>
<comment type="cofactor">
    <cofactor evidence="9">
        <name>a divalent metal cation</name>
        <dbReference type="ChEBI" id="CHEBI:60240"/>
    </cofactor>
    <text evidence="9">Binds 1 divalent metal cation per subunit.</text>
</comment>
<sequence length="264" mass="28255">MRVLVSNDDGVDAPGIRALAQGLRAAGHEVLVVAPDRDRSGASNSLTLDGPIRVVRLDEQTWRVHGTPTDSVHVAIAGMLDVEPDIVVSGINNAPNLGDDVIYSGTVAAAMEGRFLGLPSVAMSLVTRDHEGRHYDTAARAAAEIIARLTSDPLPADTILNVNVPDIPWEDVRGFEVTRLGNRHRSEACVPQQDPRGRQWWWVGAAGPEQDAGPGTDFHSVRTGHISITPIQIDLTRYQALEQVASWVGGLTDALRSHAGEAAP</sequence>
<dbReference type="HAMAP" id="MF_00060">
    <property type="entry name" value="SurE"/>
    <property type="match status" value="1"/>
</dbReference>
<comment type="catalytic activity">
    <reaction evidence="1 9">
        <text>a ribonucleoside 5'-phosphate + H2O = a ribonucleoside + phosphate</text>
        <dbReference type="Rhea" id="RHEA:12484"/>
        <dbReference type="ChEBI" id="CHEBI:15377"/>
        <dbReference type="ChEBI" id="CHEBI:18254"/>
        <dbReference type="ChEBI" id="CHEBI:43474"/>
        <dbReference type="ChEBI" id="CHEBI:58043"/>
        <dbReference type="EC" id="3.1.3.5"/>
    </reaction>
</comment>
<evidence type="ECO:0000256" key="6">
    <source>
        <dbReference type="ARBA" id="ARBA00022723"/>
    </source>
</evidence>
<dbReference type="RefSeq" id="WP_144816148.1">
    <property type="nucleotide sequence ID" value="NZ_VLKP01000010.1"/>
</dbReference>
<dbReference type="Proteomes" id="UP000316471">
    <property type="component" value="Unassembled WGS sequence"/>
</dbReference>
<evidence type="ECO:0000256" key="1">
    <source>
        <dbReference type="ARBA" id="ARBA00000815"/>
    </source>
</evidence>
<comment type="subcellular location">
    <subcellularLocation>
        <location evidence="3 9">Cytoplasm</location>
    </subcellularLocation>
</comment>
<dbReference type="PANTHER" id="PTHR30457:SF12">
    <property type="entry name" value="5'_3'-NUCLEOTIDASE SURE"/>
    <property type="match status" value="1"/>
</dbReference>
<keyword evidence="7 9" id="KW-0547">Nucleotide-binding</keyword>
<dbReference type="OrthoDB" id="9780815at2"/>
<evidence type="ECO:0000259" key="10">
    <source>
        <dbReference type="Pfam" id="PF01975"/>
    </source>
</evidence>
<dbReference type="PANTHER" id="PTHR30457">
    <property type="entry name" value="5'-NUCLEOTIDASE SURE"/>
    <property type="match status" value="1"/>
</dbReference>
<keyword evidence="12" id="KW-1185">Reference proteome</keyword>
<comment type="caution">
    <text evidence="11">The sequence shown here is derived from an EMBL/GenBank/DDBJ whole genome shotgun (WGS) entry which is preliminary data.</text>
</comment>
<organism evidence="11 12">
    <name type="scientific">Aerolutibacter ruishenii</name>
    <dbReference type="NCBI Taxonomy" id="686800"/>
    <lineage>
        <taxon>Bacteria</taxon>
        <taxon>Pseudomonadati</taxon>
        <taxon>Pseudomonadota</taxon>
        <taxon>Gammaproteobacteria</taxon>
        <taxon>Lysobacterales</taxon>
        <taxon>Lysobacteraceae</taxon>
        <taxon>Aerolutibacter</taxon>
    </lineage>
</organism>
<feature type="binding site" evidence="9">
    <location>
        <position position="92"/>
    </location>
    <ligand>
        <name>a divalent metal cation</name>
        <dbReference type="ChEBI" id="CHEBI:60240"/>
    </ligand>
</feature>
<protein>
    <recommendedName>
        <fullName evidence="9">5'-nucleotidase SurE</fullName>
        <ecNumber evidence="9">3.1.3.5</ecNumber>
    </recommendedName>
    <alternativeName>
        <fullName evidence="9">Nucleoside 5'-monophosphate phosphohydrolase</fullName>
    </alternativeName>
</protein>